<dbReference type="EMBL" id="JARVKF010000057">
    <property type="protein sequence ID" value="KAK9423830.1"/>
    <property type="molecule type" value="Genomic_DNA"/>
</dbReference>
<comment type="caution">
    <text evidence="2">The sequence shown here is derived from an EMBL/GenBank/DDBJ whole genome shotgun (WGS) entry which is preliminary data.</text>
</comment>
<accession>A0ABR2VA97</accession>
<evidence type="ECO:0000256" key="1">
    <source>
        <dbReference type="SAM" id="MobiDB-lite"/>
    </source>
</evidence>
<reference evidence="2 3" key="1">
    <citation type="journal article" date="2024" name="J. Plant Pathol.">
        <title>Sequence and assembly of the genome of Seiridium unicorne, isolate CBS 538.82, causal agent of cypress canker disease.</title>
        <authorList>
            <person name="Scali E."/>
            <person name="Rocca G.D."/>
            <person name="Danti R."/>
            <person name="Garbelotto M."/>
            <person name="Barberini S."/>
            <person name="Baroncelli R."/>
            <person name="Emiliani G."/>
        </authorList>
    </citation>
    <scope>NUCLEOTIDE SEQUENCE [LARGE SCALE GENOMIC DNA]</scope>
    <source>
        <strain evidence="2 3">BM-138-508</strain>
    </source>
</reference>
<name>A0ABR2VA97_9PEZI</name>
<dbReference type="Proteomes" id="UP001408356">
    <property type="component" value="Unassembled WGS sequence"/>
</dbReference>
<evidence type="ECO:0000313" key="2">
    <source>
        <dbReference type="EMBL" id="KAK9423830.1"/>
    </source>
</evidence>
<gene>
    <name evidence="2" type="ORF">SUNI508_03846</name>
</gene>
<protein>
    <submittedName>
        <fullName evidence="2">Uncharacterized protein</fullName>
    </submittedName>
</protein>
<evidence type="ECO:0000313" key="3">
    <source>
        <dbReference type="Proteomes" id="UP001408356"/>
    </source>
</evidence>
<proteinExistence type="predicted"/>
<organism evidence="2 3">
    <name type="scientific">Seiridium unicorne</name>
    <dbReference type="NCBI Taxonomy" id="138068"/>
    <lineage>
        <taxon>Eukaryota</taxon>
        <taxon>Fungi</taxon>
        <taxon>Dikarya</taxon>
        <taxon>Ascomycota</taxon>
        <taxon>Pezizomycotina</taxon>
        <taxon>Sordariomycetes</taxon>
        <taxon>Xylariomycetidae</taxon>
        <taxon>Amphisphaeriales</taxon>
        <taxon>Sporocadaceae</taxon>
        <taxon>Seiridium</taxon>
    </lineage>
</organism>
<keyword evidence="3" id="KW-1185">Reference proteome</keyword>
<feature type="compositionally biased region" description="Low complexity" evidence="1">
    <location>
        <begin position="34"/>
        <end position="49"/>
    </location>
</feature>
<sequence length="118" mass="12567">MTRKAHSAESQGPQCFRASNTMRRKHTHGLLIAQSEGAGDDSSGGSLQSMNGRTKWASTRDVVDGPGILQVPWLGVQVPSHDLTRTNKAGARPIQQRAATDGSLQDMLRACDGLSAGR</sequence>
<feature type="region of interest" description="Disordered" evidence="1">
    <location>
        <begin position="34"/>
        <end position="53"/>
    </location>
</feature>